<feature type="transmembrane region" description="Helical" evidence="1">
    <location>
        <begin position="155"/>
        <end position="173"/>
    </location>
</feature>
<feature type="transmembrane region" description="Helical" evidence="1">
    <location>
        <begin position="321"/>
        <end position="338"/>
    </location>
</feature>
<gene>
    <name evidence="2" type="ORF">DN53_10955</name>
</gene>
<keyword evidence="1" id="KW-1133">Transmembrane helix</keyword>
<keyword evidence="1" id="KW-0472">Membrane</keyword>
<feature type="transmembrane region" description="Helical" evidence="1">
    <location>
        <begin position="344"/>
        <end position="362"/>
    </location>
</feature>
<accession>A0A444VNL5</accession>
<evidence type="ECO:0000313" key="2">
    <source>
        <dbReference type="EMBL" id="RYC52388.1"/>
    </source>
</evidence>
<feature type="transmembrane region" description="Helical" evidence="1">
    <location>
        <begin position="180"/>
        <end position="197"/>
    </location>
</feature>
<feature type="transmembrane region" description="Helical" evidence="1">
    <location>
        <begin position="103"/>
        <end position="124"/>
    </location>
</feature>
<dbReference type="AlphaFoldDB" id="A0A444VNL5"/>
<feature type="transmembrane region" description="Helical" evidence="1">
    <location>
        <begin position="20"/>
        <end position="41"/>
    </location>
</feature>
<sequence>MPYLYPTFHFPFEKVYGFWEHTLVCLVLFTLILVARLLAHYPHLKLPKFESSKIVVPKVSKAWFYIATLFLLASFFMNVLMDINAMSSYTGNLSSSKKSLEDFGGINIISQLCLFFVVPYLIYIEQNKRRWGYLFLGLLLLSVMVRSYFMAERLAALELLIPIVITFVTIKGTKVLLTKLLKYFFILLGFFVLFELTRQFRNQYKDEAVDLGFKVSWTVERFFDYYGDTQNKFYYALENDMSFTSTSYLDWGGRILKRVGLDVTKQTDKIDYGEYVWKDFTNKGGLAMIYTDFGLLMGIGFFVCYFTSFFVLWFKLKKGSLYAWSIYPFFFVWIIELARYNPIFLTRFLVPFMVFNAMYLFYEGAKNIKVQ</sequence>
<comment type="caution">
    <text evidence="2">The sequence shown here is derived from an EMBL/GenBank/DDBJ whole genome shotgun (WGS) entry which is preliminary data.</text>
</comment>
<feature type="transmembrane region" description="Helical" evidence="1">
    <location>
        <begin position="62"/>
        <end position="83"/>
    </location>
</feature>
<keyword evidence="1" id="KW-0812">Transmembrane</keyword>
<feature type="transmembrane region" description="Helical" evidence="1">
    <location>
        <begin position="131"/>
        <end position="149"/>
    </location>
</feature>
<name>A0A444VNL5_9FLAO</name>
<evidence type="ECO:0008006" key="4">
    <source>
        <dbReference type="Google" id="ProtNLM"/>
    </source>
</evidence>
<reference evidence="2 3" key="1">
    <citation type="submission" date="2014-04" db="EMBL/GenBank/DDBJ databases">
        <title>Whole genome of Muricauda olearia.</title>
        <authorList>
            <person name="Zhang X.-H."/>
            <person name="Tang K."/>
        </authorList>
    </citation>
    <scope>NUCLEOTIDE SEQUENCE [LARGE SCALE GENOMIC DNA]</scope>
    <source>
        <strain evidence="2 3">Th120</strain>
    </source>
</reference>
<dbReference type="Proteomes" id="UP000290261">
    <property type="component" value="Unassembled WGS sequence"/>
</dbReference>
<proteinExistence type="predicted"/>
<feature type="transmembrane region" description="Helical" evidence="1">
    <location>
        <begin position="293"/>
        <end position="314"/>
    </location>
</feature>
<dbReference type="EMBL" id="JJMP01000003">
    <property type="protein sequence ID" value="RYC52388.1"/>
    <property type="molecule type" value="Genomic_DNA"/>
</dbReference>
<organism evidence="2 3">
    <name type="scientific">Flagellimonas olearia</name>
    <dbReference type="NCBI Taxonomy" id="552546"/>
    <lineage>
        <taxon>Bacteria</taxon>
        <taxon>Pseudomonadati</taxon>
        <taxon>Bacteroidota</taxon>
        <taxon>Flavobacteriia</taxon>
        <taxon>Flavobacteriales</taxon>
        <taxon>Flavobacteriaceae</taxon>
        <taxon>Flagellimonas</taxon>
    </lineage>
</organism>
<evidence type="ECO:0000313" key="3">
    <source>
        <dbReference type="Proteomes" id="UP000290261"/>
    </source>
</evidence>
<evidence type="ECO:0000256" key="1">
    <source>
        <dbReference type="SAM" id="Phobius"/>
    </source>
</evidence>
<keyword evidence="3" id="KW-1185">Reference proteome</keyword>
<protein>
    <recommendedName>
        <fullName evidence="4">Oligosaccharide repeat unit polymerase</fullName>
    </recommendedName>
</protein>